<dbReference type="EMBL" id="JBHUCX010000010">
    <property type="protein sequence ID" value="MFD1673671.1"/>
    <property type="molecule type" value="Genomic_DNA"/>
</dbReference>
<dbReference type="Pfam" id="PF13730">
    <property type="entry name" value="HTH_36"/>
    <property type="match status" value="1"/>
</dbReference>
<evidence type="ECO:0000313" key="1">
    <source>
        <dbReference type="EMBL" id="MFD1673671.1"/>
    </source>
</evidence>
<dbReference type="RefSeq" id="WP_377941152.1">
    <property type="nucleotide sequence ID" value="NZ_JBHUCX010000010.1"/>
</dbReference>
<dbReference type="InterPro" id="IPR036388">
    <property type="entry name" value="WH-like_DNA-bd_sf"/>
</dbReference>
<proteinExistence type="predicted"/>
<protein>
    <submittedName>
        <fullName evidence="1">Helix-turn-helix domain-containing protein</fullName>
    </submittedName>
</protein>
<dbReference type="Proteomes" id="UP001597079">
    <property type="component" value="Unassembled WGS sequence"/>
</dbReference>
<comment type="caution">
    <text evidence="1">The sequence shown here is derived from an EMBL/GenBank/DDBJ whole genome shotgun (WGS) entry which is preliminary data.</text>
</comment>
<gene>
    <name evidence="1" type="ORF">ACFSB2_02970</name>
</gene>
<sequence>MNEQGQVRKGWTNGYFTVPNGIYEMQIGGHAKAVYVYLCRRADSEGQSFPGYGTIAGEVGFSRSTVQRAVNELINAGLLLKEVRGRKENGEFYPNLYTVIHPLDVIPKRVWSDRPHPPKGMVTENTPMVSETIPMVTENIPMVCENKEGILIKDYPLTKPIKDTPTQEAFTVIQEISATIERSEEPTEVKKQNEHVCKEIQSVLEEKGIQVQAKTIRAWLQIAKPDDVLYAAELATKEGVRNPAGFIGSLIRNGIVRVEATTTNKTSNAKDKRYTAFYKLFPEN</sequence>
<keyword evidence="2" id="KW-1185">Reference proteome</keyword>
<dbReference type="Gene3D" id="1.10.10.10">
    <property type="entry name" value="Winged helix-like DNA-binding domain superfamily/Winged helix DNA-binding domain"/>
    <property type="match status" value="1"/>
</dbReference>
<accession>A0ABW4JDH5</accession>
<evidence type="ECO:0000313" key="2">
    <source>
        <dbReference type="Proteomes" id="UP001597079"/>
    </source>
</evidence>
<name>A0ABW4JDH5_9BACL</name>
<reference evidence="2" key="1">
    <citation type="journal article" date="2019" name="Int. J. Syst. Evol. Microbiol.">
        <title>The Global Catalogue of Microorganisms (GCM) 10K type strain sequencing project: providing services to taxonomists for standard genome sequencing and annotation.</title>
        <authorList>
            <consortium name="The Broad Institute Genomics Platform"/>
            <consortium name="The Broad Institute Genome Sequencing Center for Infectious Disease"/>
            <person name="Wu L."/>
            <person name="Ma J."/>
        </authorList>
    </citation>
    <scope>NUCLEOTIDE SEQUENCE [LARGE SCALE GENOMIC DNA]</scope>
    <source>
        <strain evidence="2">CGMCC 1.12286</strain>
    </source>
</reference>
<organism evidence="1 2">
    <name type="scientific">Alicyclobacillus fodiniaquatilis</name>
    <dbReference type="NCBI Taxonomy" id="1661150"/>
    <lineage>
        <taxon>Bacteria</taxon>
        <taxon>Bacillati</taxon>
        <taxon>Bacillota</taxon>
        <taxon>Bacilli</taxon>
        <taxon>Bacillales</taxon>
        <taxon>Alicyclobacillaceae</taxon>
        <taxon>Alicyclobacillus</taxon>
    </lineage>
</organism>